<protein>
    <submittedName>
        <fullName evidence="2">TlpA family protein disulfide reductase</fullName>
    </submittedName>
</protein>
<keyword evidence="3" id="KW-1185">Reference proteome</keyword>
<evidence type="ECO:0000313" key="2">
    <source>
        <dbReference type="EMBL" id="MBD5770675.1"/>
    </source>
</evidence>
<dbReference type="PANTHER" id="PTHR42852">
    <property type="entry name" value="THIOL:DISULFIDE INTERCHANGE PROTEIN DSBE"/>
    <property type="match status" value="1"/>
</dbReference>
<evidence type="ECO:0000313" key="3">
    <source>
        <dbReference type="Proteomes" id="UP000604161"/>
    </source>
</evidence>
<organism evidence="2 3">
    <name type="scientific">Marinomonas colpomeniae</name>
    <dbReference type="NCBI Taxonomy" id="2774408"/>
    <lineage>
        <taxon>Bacteria</taxon>
        <taxon>Pseudomonadati</taxon>
        <taxon>Pseudomonadota</taxon>
        <taxon>Gammaproteobacteria</taxon>
        <taxon>Oceanospirillales</taxon>
        <taxon>Oceanospirillaceae</taxon>
        <taxon>Marinomonas</taxon>
    </lineage>
</organism>
<dbReference type="PROSITE" id="PS51352">
    <property type="entry name" value="THIOREDOXIN_2"/>
    <property type="match status" value="1"/>
</dbReference>
<dbReference type="EMBL" id="JACYFC010000002">
    <property type="protein sequence ID" value="MBD5770675.1"/>
    <property type="molecule type" value="Genomic_DNA"/>
</dbReference>
<dbReference type="Pfam" id="PF00578">
    <property type="entry name" value="AhpC-TSA"/>
    <property type="match status" value="1"/>
</dbReference>
<name>A0ABR8NXB4_9GAMM</name>
<reference evidence="2 3" key="1">
    <citation type="submission" date="2020-09" db="EMBL/GenBank/DDBJ databases">
        <title>Marinomonas sp. nov., isolated from the cysticercosis algae of Qingdao, China.</title>
        <authorList>
            <person name="Sun X."/>
        </authorList>
    </citation>
    <scope>NUCLEOTIDE SEQUENCE [LARGE SCALE GENOMIC DNA]</scope>
    <source>
        <strain evidence="2 3">SM2066</strain>
    </source>
</reference>
<dbReference type="InterPro" id="IPR013766">
    <property type="entry name" value="Thioredoxin_domain"/>
</dbReference>
<dbReference type="InterPro" id="IPR036249">
    <property type="entry name" value="Thioredoxin-like_sf"/>
</dbReference>
<dbReference type="InterPro" id="IPR050553">
    <property type="entry name" value="Thioredoxin_ResA/DsbE_sf"/>
</dbReference>
<dbReference type="SUPFAM" id="SSF52833">
    <property type="entry name" value="Thioredoxin-like"/>
    <property type="match status" value="1"/>
</dbReference>
<comment type="caution">
    <text evidence="2">The sequence shown here is derived from an EMBL/GenBank/DDBJ whole genome shotgun (WGS) entry which is preliminary data.</text>
</comment>
<accession>A0ABR8NXB4</accession>
<feature type="domain" description="Thioredoxin" evidence="1">
    <location>
        <begin position="26"/>
        <end position="160"/>
    </location>
</feature>
<dbReference type="InterPro" id="IPR000866">
    <property type="entry name" value="AhpC/TSA"/>
</dbReference>
<proteinExistence type="predicted"/>
<dbReference type="Gene3D" id="3.40.30.10">
    <property type="entry name" value="Glutaredoxin"/>
    <property type="match status" value="1"/>
</dbReference>
<dbReference type="Proteomes" id="UP000604161">
    <property type="component" value="Unassembled WGS sequence"/>
</dbReference>
<gene>
    <name evidence="2" type="ORF">IF202_06395</name>
</gene>
<dbReference type="RefSeq" id="WP_191594057.1">
    <property type="nucleotide sequence ID" value="NZ_JACYFC010000002.1"/>
</dbReference>
<sequence>MSIKNNTFIMKLLGCALIPILTLIIVINLRSAPTPSFEAVSGQSYSWKSEKWTLVNYFAEWCKPCLEELPELNELAQAGDLRVFGISYDSLSDQEIMDLKKRYQIQFPVLQTSSLETLPMSLPAVLPTTYILSPDGEIVDVLHGKVTIEGIETLLEKHQHGKS</sequence>
<dbReference type="PANTHER" id="PTHR42852:SF18">
    <property type="entry name" value="CHROMOSOME UNDETERMINED SCAFFOLD_47, WHOLE GENOME SHOTGUN SEQUENCE"/>
    <property type="match status" value="1"/>
</dbReference>
<dbReference type="CDD" id="cd02966">
    <property type="entry name" value="TlpA_like_family"/>
    <property type="match status" value="1"/>
</dbReference>
<evidence type="ECO:0000259" key="1">
    <source>
        <dbReference type="PROSITE" id="PS51352"/>
    </source>
</evidence>